<dbReference type="InterPro" id="IPR000838">
    <property type="entry name" value="RNA_pol_sigma70_ECF_CS"/>
</dbReference>
<keyword evidence="4 6" id="KW-0238">DNA-binding</keyword>
<comment type="similarity">
    <text evidence="1 6">Belongs to the sigma-70 factor family. ECF subfamily.</text>
</comment>
<keyword evidence="2 6" id="KW-0805">Transcription regulation</keyword>
<reference evidence="8 9" key="1">
    <citation type="submission" date="2018-07" db="EMBL/GenBank/DDBJ databases">
        <title>Genomic Encyclopedia of Type Strains, Phase IV (KMG-IV): sequencing the most valuable type-strain genomes for metagenomic binning, comparative biology and taxonomic classification.</title>
        <authorList>
            <person name="Goeker M."/>
        </authorList>
    </citation>
    <scope>NUCLEOTIDE SEQUENCE [LARGE SCALE GENOMIC DNA]</scope>
    <source>
        <strain evidence="8 9">DSM 101478</strain>
    </source>
</reference>
<gene>
    <name evidence="8" type="ORF">C8D94_102285</name>
</gene>
<evidence type="ECO:0000256" key="4">
    <source>
        <dbReference type="ARBA" id="ARBA00023125"/>
    </source>
</evidence>
<name>A0A370QFG6_9FLAO</name>
<evidence type="ECO:0000256" key="6">
    <source>
        <dbReference type="RuleBase" id="RU000716"/>
    </source>
</evidence>
<dbReference type="OrthoDB" id="9784272at2"/>
<keyword evidence="5 6" id="KW-0804">Transcription</keyword>
<dbReference type="SUPFAM" id="SSF88659">
    <property type="entry name" value="Sigma3 and sigma4 domains of RNA polymerase sigma factors"/>
    <property type="match status" value="1"/>
</dbReference>
<dbReference type="NCBIfam" id="TIGR02937">
    <property type="entry name" value="sigma70-ECF"/>
    <property type="match status" value="1"/>
</dbReference>
<dbReference type="InterPro" id="IPR039425">
    <property type="entry name" value="RNA_pol_sigma-70-like"/>
</dbReference>
<dbReference type="GO" id="GO:0003677">
    <property type="term" value="F:DNA binding"/>
    <property type="evidence" value="ECO:0007669"/>
    <property type="project" value="UniProtKB-KW"/>
</dbReference>
<evidence type="ECO:0000256" key="5">
    <source>
        <dbReference type="ARBA" id="ARBA00023163"/>
    </source>
</evidence>
<evidence type="ECO:0000256" key="2">
    <source>
        <dbReference type="ARBA" id="ARBA00023015"/>
    </source>
</evidence>
<dbReference type="Proteomes" id="UP000255317">
    <property type="component" value="Unassembled WGS sequence"/>
</dbReference>
<dbReference type="GO" id="GO:0006352">
    <property type="term" value="P:DNA-templated transcription initiation"/>
    <property type="evidence" value="ECO:0007669"/>
    <property type="project" value="InterPro"/>
</dbReference>
<evidence type="ECO:0000256" key="1">
    <source>
        <dbReference type="ARBA" id="ARBA00010641"/>
    </source>
</evidence>
<dbReference type="Gene3D" id="1.10.1740.10">
    <property type="match status" value="1"/>
</dbReference>
<dbReference type="RefSeq" id="WP_115123306.1">
    <property type="nucleotide sequence ID" value="NZ_QRAO01000002.1"/>
</dbReference>
<organism evidence="8 9">
    <name type="scientific">Marinirhabdus gelatinilytica</name>
    <dbReference type="NCBI Taxonomy" id="1703343"/>
    <lineage>
        <taxon>Bacteria</taxon>
        <taxon>Pseudomonadati</taxon>
        <taxon>Bacteroidota</taxon>
        <taxon>Flavobacteriia</taxon>
        <taxon>Flavobacteriales</taxon>
        <taxon>Flavobacteriaceae</taxon>
    </lineage>
</organism>
<comment type="caution">
    <text evidence="8">The sequence shown here is derived from an EMBL/GenBank/DDBJ whole genome shotgun (WGS) entry which is preliminary data.</text>
</comment>
<sequence>MEQPDYLIDLLKERNERAFSKLYMMYSEAIFGIIYSIVLDEDIAEEVLQDVFIKIWDNASSYDNTKGRFFTWILNIARNSAIDKTRSKSFKNSKKNLSTTNFVDILSSSDNLNKKTNAIGLKKFVDKLKPVCISIIDLLFFKGFTQKDAAEKLEMPLGTLKTRNRNCLSDLRLIVLGPQ</sequence>
<dbReference type="Pfam" id="PF04542">
    <property type="entry name" value="Sigma70_r2"/>
    <property type="match status" value="1"/>
</dbReference>
<dbReference type="InterPro" id="IPR013324">
    <property type="entry name" value="RNA_pol_sigma_r3/r4-like"/>
</dbReference>
<proteinExistence type="inferred from homology"/>
<evidence type="ECO:0000313" key="9">
    <source>
        <dbReference type="Proteomes" id="UP000255317"/>
    </source>
</evidence>
<protein>
    <recommendedName>
        <fullName evidence="6">RNA polymerase sigma factor</fullName>
    </recommendedName>
</protein>
<dbReference type="InterPro" id="IPR014284">
    <property type="entry name" value="RNA_pol_sigma-70_dom"/>
</dbReference>
<dbReference type="InterPro" id="IPR013325">
    <property type="entry name" value="RNA_pol_sigma_r2"/>
</dbReference>
<evidence type="ECO:0000256" key="3">
    <source>
        <dbReference type="ARBA" id="ARBA00023082"/>
    </source>
</evidence>
<dbReference type="PANTHER" id="PTHR43133">
    <property type="entry name" value="RNA POLYMERASE ECF-TYPE SIGMA FACTO"/>
    <property type="match status" value="1"/>
</dbReference>
<dbReference type="InterPro" id="IPR036388">
    <property type="entry name" value="WH-like_DNA-bd_sf"/>
</dbReference>
<evidence type="ECO:0000259" key="7">
    <source>
        <dbReference type="Pfam" id="PF04542"/>
    </source>
</evidence>
<evidence type="ECO:0000313" key="8">
    <source>
        <dbReference type="EMBL" id="RDK87104.1"/>
    </source>
</evidence>
<dbReference type="PROSITE" id="PS01063">
    <property type="entry name" value="SIGMA70_ECF"/>
    <property type="match status" value="1"/>
</dbReference>
<dbReference type="EMBL" id="QRAO01000002">
    <property type="protein sequence ID" value="RDK87104.1"/>
    <property type="molecule type" value="Genomic_DNA"/>
</dbReference>
<dbReference type="SUPFAM" id="SSF88946">
    <property type="entry name" value="Sigma2 domain of RNA polymerase sigma factors"/>
    <property type="match status" value="1"/>
</dbReference>
<dbReference type="Gene3D" id="1.10.10.10">
    <property type="entry name" value="Winged helix-like DNA-binding domain superfamily/Winged helix DNA-binding domain"/>
    <property type="match status" value="1"/>
</dbReference>
<dbReference type="GO" id="GO:0016987">
    <property type="term" value="F:sigma factor activity"/>
    <property type="evidence" value="ECO:0007669"/>
    <property type="project" value="UniProtKB-KW"/>
</dbReference>
<keyword evidence="3 6" id="KW-0731">Sigma factor</keyword>
<feature type="domain" description="RNA polymerase sigma-70 region 2" evidence="7">
    <location>
        <begin position="22"/>
        <end position="89"/>
    </location>
</feature>
<dbReference type="PANTHER" id="PTHR43133:SF62">
    <property type="entry name" value="RNA POLYMERASE SIGMA FACTOR SIGZ"/>
    <property type="match status" value="1"/>
</dbReference>
<accession>A0A370QFG6</accession>
<keyword evidence="9" id="KW-1185">Reference proteome</keyword>
<dbReference type="InterPro" id="IPR007627">
    <property type="entry name" value="RNA_pol_sigma70_r2"/>
</dbReference>
<dbReference type="AlphaFoldDB" id="A0A370QFG6"/>